<dbReference type="GeneID" id="37062682"/>
<dbReference type="VEuPathDB" id="FungiDB:BO70DRAFT_31967"/>
<gene>
    <name evidence="2" type="ORF">BO70DRAFT_31967</name>
</gene>
<keyword evidence="3" id="KW-1185">Reference proteome</keyword>
<dbReference type="AlphaFoldDB" id="A0A317WAU5"/>
<feature type="region of interest" description="Disordered" evidence="1">
    <location>
        <begin position="153"/>
        <end position="173"/>
    </location>
</feature>
<dbReference type="Proteomes" id="UP000247233">
    <property type="component" value="Unassembled WGS sequence"/>
</dbReference>
<evidence type="ECO:0000313" key="3">
    <source>
        <dbReference type="Proteomes" id="UP000247233"/>
    </source>
</evidence>
<accession>A0A317WAU5</accession>
<protein>
    <submittedName>
        <fullName evidence="2">Uncharacterized protein</fullName>
    </submittedName>
</protein>
<dbReference type="RefSeq" id="XP_025399635.1">
    <property type="nucleotide sequence ID" value="XM_025540445.1"/>
</dbReference>
<comment type="caution">
    <text evidence="2">The sequence shown here is derived from an EMBL/GenBank/DDBJ whole genome shotgun (WGS) entry which is preliminary data.</text>
</comment>
<evidence type="ECO:0000313" key="2">
    <source>
        <dbReference type="EMBL" id="PWY82921.1"/>
    </source>
</evidence>
<dbReference type="EMBL" id="MSFL01000011">
    <property type="protein sequence ID" value="PWY82921.1"/>
    <property type="molecule type" value="Genomic_DNA"/>
</dbReference>
<feature type="compositionally biased region" description="Low complexity" evidence="1">
    <location>
        <begin position="158"/>
        <end position="167"/>
    </location>
</feature>
<proteinExistence type="predicted"/>
<sequence length="173" mass="19402">MRMSYYGCRVWGFELDSSWWTMNATMYSKSRTSTDRSGPGLRHKRAGIGFHTRDFLSPVPEQCANDKWVSASIFNRNRPLNPIIQNPSRLAKSSLARIATMQQFLLVTPDPTERSGRTRHRRVHPTLNCHCLADATPAVGIVKYAVSMTDPVPKHAPTEPGATATTTIRSVQF</sequence>
<evidence type="ECO:0000256" key="1">
    <source>
        <dbReference type="SAM" id="MobiDB-lite"/>
    </source>
</evidence>
<reference evidence="2 3" key="1">
    <citation type="submission" date="2016-12" db="EMBL/GenBank/DDBJ databases">
        <title>The genomes of Aspergillus section Nigri reveals drivers in fungal speciation.</title>
        <authorList>
            <consortium name="DOE Joint Genome Institute"/>
            <person name="Vesth T.C."/>
            <person name="Nybo J."/>
            <person name="Theobald S."/>
            <person name="Brandl J."/>
            <person name="Frisvad J.C."/>
            <person name="Nielsen K.F."/>
            <person name="Lyhne E.K."/>
            <person name="Kogle M.E."/>
            <person name="Kuo A."/>
            <person name="Riley R."/>
            <person name="Clum A."/>
            <person name="Nolan M."/>
            <person name="Lipzen A."/>
            <person name="Salamov A."/>
            <person name="Henrissat B."/>
            <person name="Wiebenga A."/>
            <person name="De Vries R.P."/>
            <person name="Grigoriev I.V."/>
            <person name="Mortensen U.H."/>
            <person name="Andersen M.R."/>
            <person name="Baker S.E."/>
        </authorList>
    </citation>
    <scope>NUCLEOTIDE SEQUENCE [LARGE SCALE GENOMIC DNA]</scope>
    <source>
        <strain evidence="2 3">CBS 117.55</strain>
    </source>
</reference>
<name>A0A317WAU5_9EURO</name>
<organism evidence="2 3">
    <name type="scientific">Aspergillus heteromorphus CBS 117.55</name>
    <dbReference type="NCBI Taxonomy" id="1448321"/>
    <lineage>
        <taxon>Eukaryota</taxon>
        <taxon>Fungi</taxon>
        <taxon>Dikarya</taxon>
        <taxon>Ascomycota</taxon>
        <taxon>Pezizomycotina</taxon>
        <taxon>Eurotiomycetes</taxon>
        <taxon>Eurotiomycetidae</taxon>
        <taxon>Eurotiales</taxon>
        <taxon>Aspergillaceae</taxon>
        <taxon>Aspergillus</taxon>
        <taxon>Aspergillus subgen. Circumdati</taxon>
    </lineage>
</organism>